<proteinExistence type="predicted"/>
<evidence type="ECO:0008006" key="3">
    <source>
        <dbReference type="Google" id="ProtNLM"/>
    </source>
</evidence>
<keyword evidence="2" id="KW-1185">Reference proteome</keyword>
<evidence type="ECO:0000313" key="1">
    <source>
        <dbReference type="EMBL" id="EER01145.1"/>
    </source>
</evidence>
<sequence>MDPPPLPPLTSRVFVTVGTTRFDSLVQRVCQRSFLDLLHNKLGTTKVLIQYGNASIDTLKILEEASKVGRVSMMISNKLTWSLVMQEPVVSWKP</sequence>
<protein>
    <recommendedName>
        <fullName evidence="3">N-acetylglucosaminyldiphosphodolichol N-acetylglucosaminyltransferase</fullName>
    </recommendedName>
</protein>
<dbReference type="GeneID" id="9057986"/>
<accession>C5LQ37</accession>
<dbReference type="InParanoid" id="C5LQ37"/>
<evidence type="ECO:0000313" key="2">
    <source>
        <dbReference type="Proteomes" id="UP000007800"/>
    </source>
</evidence>
<gene>
    <name evidence="1" type="ORF">Pmar_PMAR009065</name>
</gene>
<name>C5LQ37_PERM5</name>
<dbReference type="EMBL" id="GG684423">
    <property type="protein sequence ID" value="EER01145.1"/>
    <property type="molecule type" value="Genomic_DNA"/>
</dbReference>
<dbReference type="OrthoDB" id="20273at2759"/>
<organism evidence="2">
    <name type="scientific">Perkinsus marinus (strain ATCC 50983 / TXsc)</name>
    <dbReference type="NCBI Taxonomy" id="423536"/>
    <lineage>
        <taxon>Eukaryota</taxon>
        <taxon>Sar</taxon>
        <taxon>Alveolata</taxon>
        <taxon>Perkinsozoa</taxon>
        <taxon>Perkinsea</taxon>
        <taxon>Perkinsida</taxon>
        <taxon>Perkinsidae</taxon>
        <taxon>Perkinsus</taxon>
    </lineage>
</organism>
<dbReference type="Proteomes" id="UP000007800">
    <property type="component" value="Unassembled WGS sequence"/>
</dbReference>
<reference evidence="1 2" key="1">
    <citation type="submission" date="2008-07" db="EMBL/GenBank/DDBJ databases">
        <authorList>
            <person name="El-Sayed N."/>
            <person name="Caler E."/>
            <person name="Inman J."/>
            <person name="Amedeo P."/>
            <person name="Hass B."/>
            <person name="Wortman J."/>
        </authorList>
    </citation>
    <scope>NUCLEOTIDE SEQUENCE [LARGE SCALE GENOMIC DNA]</scope>
    <source>
        <strain evidence="2">ATCC 50983 / TXsc</strain>
    </source>
</reference>
<dbReference type="Gene3D" id="3.40.50.2000">
    <property type="entry name" value="Glycogen Phosphorylase B"/>
    <property type="match status" value="1"/>
</dbReference>
<dbReference type="RefSeq" id="XP_002768427.1">
    <property type="nucleotide sequence ID" value="XM_002768381.1"/>
</dbReference>
<dbReference type="AlphaFoldDB" id="C5LQ37"/>